<feature type="coiled-coil region" evidence="1">
    <location>
        <begin position="888"/>
        <end position="950"/>
    </location>
</feature>
<dbReference type="PROSITE" id="PS51154">
    <property type="entry name" value="MACRO"/>
    <property type="match status" value="1"/>
</dbReference>
<dbReference type="Gene3D" id="3.40.220.10">
    <property type="entry name" value="Leucine Aminopeptidase, subunit E, domain 1"/>
    <property type="match status" value="1"/>
</dbReference>
<comment type="caution">
    <text evidence="3">The sequence shown here is derived from an EMBL/GenBank/DDBJ whole genome shotgun (WGS) entry which is preliminary data.</text>
</comment>
<proteinExistence type="predicted"/>
<gene>
    <name evidence="3" type="ORF">XAT740_LOCUS22597</name>
</gene>
<feature type="coiled-coil region" evidence="1">
    <location>
        <begin position="231"/>
        <end position="258"/>
    </location>
</feature>
<evidence type="ECO:0000256" key="1">
    <source>
        <dbReference type="SAM" id="Coils"/>
    </source>
</evidence>
<dbReference type="AlphaFoldDB" id="A0A814UZP7"/>
<feature type="coiled-coil region" evidence="1">
    <location>
        <begin position="395"/>
        <end position="429"/>
    </location>
</feature>
<keyword evidence="1" id="KW-0175">Coiled coil</keyword>
<name>A0A814UZP7_ADIRI</name>
<dbReference type="SUPFAM" id="SSF52949">
    <property type="entry name" value="Macro domain-like"/>
    <property type="match status" value="1"/>
</dbReference>
<evidence type="ECO:0000313" key="3">
    <source>
        <dbReference type="EMBL" id="CAF1181355.1"/>
    </source>
</evidence>
<reference evidence="3" key="1">
    <citation type="submission" date="2021-02" db="EMBL/GenBank/DDBJ databases">
        <authorList>
            <person name="Nowell W R."/>
        </authorList>
    </citation>
    <scope>NUCLEOTIDE SEQUENCE</scope>
</reference>
<evidence type="ECO:0000313" key="4">
    <source>
        <dbReference type="Proteomes" id="UP000663828"/>
    </source>
</evidence>
<dbReference type="EMBL" id="CAJNOR010001671">
    <property type="protein sequence ID" value="CAF1181355.1"/>
    <property type="molecule type" value="Genomic_DNA"/>
</dbReference>
<dbReference type="CDD" id="cd02901">
    <property type="entry name" value="Macro_Poa1p-like"/>
    <property type="match status" value="1"/>
</dbReference>
<dbReference type="InterPro" id="IPR043472">
    <property type="entry name" value="Macro_dom-like"/>
</dbReference>
<sequence>MQADESSSNDDRVAGLESQILNSQEIIARLNRELDSTLLRITTLESVCSDNQTDLHEKRSRIQQLTDELIEQEEVNERLREDIRSKESQIDFDRELHELIINELDSYDEESPELLLEQYRNLQRSKFRQLLQESLTTDDISSLIDSDDILFELLTHLNSFSRLKETLSRDSQQLQHIRTLLHVTSDHTDDIIQDLLMKKECLEYLHMKTDKNHEMPDLDLIKHVLHGYFNYQQQESDLKDITERYNEAMNINAELFEKQKQIDELISTFDQQSNPLLGSSLDRLRMILQANHGHQQTLSITSMNDKLSDMKENLINLLKIDEQDETNQIDRIPWHIQALIDFREKLSKKLSVSDDPESILQRINDYQRILTVLNSNENSWTDDTAEQLLVKLQTMNDSIDRMDDLQKQRDEAVDNETQLQADIEEIADEFSAKIDDDRKSNLTRIHQTLQSLSNFRQELFDRTQMKTDYDLLQLLSKYQQNQDNQTEIEKNHVDDLNEKYQSMIAKEKILEKSIERLTTRLGLFADNGNNPDLPAEIDQVYRVIDKFCSDYSELTSMNTAKVDFIEMSKHIRGIAQEHNQIKQVIHEAEFHQSTDDFNIISQLQIYVSKTHHLCKLICNDNVSIDQAIAECQRDKTLIEKLSDFKQQLLHRLSPDDEEHVLERLDKLYQTNADLKNKLQHVNDSASTMKKAISEHEETLEKLRDQRERMLTKMKEIKTNNESLTDQLKQVNESLSERYRMEIDYKNQIEQLEQQLRSVNNQLQVTLDECRTQQDLQETMKLEMTSIQQENDTQRKLYESRCRQIINEKNQLEKTRKELLEQIQSFEDENKHLQTILQTIQNTLENVDDIDSIIDAILKLRQEHLSLTTELNYKHEEINRDNEKLVLNMQQQQHLLDECNRSKSEFEKRLLDDEQQLKNLQRELKNKNEQYEQLQNEYQTYREENSVKKVTDIPLTKSSEAILDIEQPPLQVFPVQQKVESNNWMTINIHDEEPSLATINKHSSISTSTALLNMLGELKSKLGITLTHRPRSSSVFFFYLCAINMPLNFREVTGDLFSVASNVSLAHCVSQDMSMSKGIATLFRTKFGKINELKSQNTSIGGCAYITAANRHVFYLVTKERYFYKPTMSSLESSLRAMRDLCIKNDVHQLAMPRIGCGLDKLNWDQVSRLIQRVFEEDDIEITIYSI</sequence>
<accession>A0A814UZP7</accession>
<dbReference type="GO" id="GO:0140291">
    <property type="term" value="P:peptidyl-glutamate ADP-deribosylation"/>
    <property type="evidence" value="ECO:0007669"/>
    <property type="project" value="TreeGrafter"/>
</dbReference>
<dbReference type="Proteomes" id="UP000663828">
    <property type="component" value="Unassembled WGS sequence"/>
</dbReference>
<organism evidence="3 4">
    <name type="scientific">Adineta ricciae</name>
    <name type="common">Rotifer</name>
    <dbReference type="NCBI Taxonomy" id="249248"/>
    <lineage>
        <taxon>Eukaryota</taxon>
        <taxon>Metazoa</taxon>
        <taxon>Spiralia</taxon>
        <taxon>Gnathifera</taxon>
        <taxon>Rotifera</taxon>
        <taxon>Eurotatoria</taxon>
        <taxon>Bdelloidea</taxon>
        <taxon>Adinetida</taxon>
        <taxon>Adinetidae</taxon>
        <taxon>Adineta</taxon>
    </lineage>
</organism>
<keyword evidence="4" id="KW-1185">Reference proteome</keyword>
<dbReference type="Gene3D" id="1.10.287.1490">
    <property type="match status" value="1"/>
</dbReference>
<protein>
    <recommendedName>
        <fullName evidence="2">Macro domain-containing protein</fullName>
    </recommendedName>
</protein>
<evidence type="ECO:0000259" key="2">
    <source>
        <dbReference type="PROSITE" id="PS51154"/>
    </source>
</evidence>
<dbReference type="InterPro" id="IPR002589">
    <property type="entry name" value="Macro_dom"/>
</dbReference>
<feature type="domain" description="Macro" evidence="2">
    <location>
        <begin position="1035"/>
        <end position="1186"/>
    </location>
</feature>
<dbReference type="PANTHER" id="PTHR12521:SF0">
    <property type="entry name" value="ADP-RIBOSE GLYCOHYDROLASE OARD1"/>
    <property type="match status" value="1"/>
</dbReference>
<feature type="coiled-coil region" evidence="1">
    <location>
        <begin position="794"/>
        <end position="842"/>
    </location>
</feature>
<feature type="coiled-coil region" evidence="1">
    <location>
        <begin position="13"/>
        <end position="96"/>
    </location>
</feature>
<feature type="coiled-coil region" evidence="1">
    <location>
        <begin position="664"/>
        <end position="768"/>
    </location>
</feature>
<dbReference type="SMART" id="SM00506">
    <property type="entry name" value="A1pp"/>
    <property type="match status" value="1"/>
</dbReference>
<dbReference type="PANTHER" id="PTHR12521">
    <property type="entry name" value="PROTEIN C6ORF130"/>
    <property type="match status" value="1"/>
</dbReference>
<dbReference type="InterPro" id="IPR050892">
    <property type="entry name" value="ADP-ribose_metab_enzymes"/>
</dbReference>